<feature type="compositionally biased region" description="Basic and acidic residues" evidence="1">
    <location>
        <begin position="298"/>
        <end position="311"/>
    </location>
</feature>
<accession>K0VKY5</accession>
<sequence>MFDISGVCDPDQLAALTPAELVDAVRACARAENAACARKLAVMAELFIRRTSLSAEDRELWWIDPDAAVTAELGAAQHITAGLASAQAHRGVALRDRLPKVFALFLAGQISDMLVRAIVWRTYLITDPAVMAAVDAELAAEISGWGAKSVAKTEIEIDALVARHDRDAVRTKKESVIEPAVEFGSPTDPPGFTTIWARLFAGDAAIAEQLMDQMAFSVCEDDPRNLEARRAAAITARLTGATTTTTLACRCGNETCPGTDHPAPTRDTTVYILTDPTPETSADQPDGDQADGDQADGDQDKAPDHRDEPAPRAKPAYIFGAGLTPTRLLAQMCDGARFRPVVHPGMSGPEPRYTPSRALAEFIRCRDLTCRFPGCDAPATLADIDHTVPYPLGPTHASNLKCLCRFHHLLKTFWTGASGWRDRQYPDGTVVWTAPTGHTYTTQPGSRLLFPALCAPTGILWTGDPPEPPLSDQRGSMMPKRRNTRAHNRARSIKAERRRNRHLRQPPPPRSDTPRESATRWREPDYGDDPPPF</sequence>
<dbReference type="SMART" id="SM00507">
    <property type="entry name" value="HNHc"/>
    <property type="match status" value="1"/>
</dbReference>
<dbReference type="Proteomes" id="UP000006072">
    <property type="component" value="Unassembled WGS sequence"/>
</dbReference>
<proteinExistence type="predicted"/>
<comment type="caution">
    <text evidence="3">The sequence shown here is derived from an EMBL/GenBank/DDBJ whole genome shotgun (WGS) entry which is preliminary data.</text>
</comment>
<evidence type="ECO:0000256" key="1">
    <source>
        <dbReference type="SAM" id="MobiDB-lite"/>
    </source>
</evidence>
<dbReference type="Pfam" id="PF02720">
    <property type="entry name" value="DUF222"/>
    <property type="match status" value="1"/>
</dbReference>
<protein>
    <recommendedName>
        <fullName evidence="2">HNH nuclease domain-containing protein</fullName>
    </recommendedName>
</protein>
<feature type="compositionally biased region" description="Basic residues" evidence="1">
    <location>
        <begin position="479"/>
        <end position="504"/>
    </location>
</feature>
<dbReference type="InterPro" id="IPR003870">
    <property type="entry name" value="DUF222"/>
</dbReference>
<evidence type="ECO:0000259" key="2">
    <source>
        <dbReference type="SMART" id="SM00507"/>
    </source>
</evidence>
<name>K0VKY5_MYCVA</name>
<feature type="region of interest" description="Disordered" evidence="1">
    <location>
        <begin position="275"/>
        <end position="313"/>
    </location>
</feature>
<gene>
    <name evidence="3" type="ORF">MVAC_04347</name>
</gene>
<dbReference type="CDD" id="cd00085">
    <property type="entry name" value="HNHc"/>
    <property type="match status" value="1"/>
</dbReference>
<feature type="domain" description="HNH nuclease" evidence="2">
    <location>
        <begin position="358"/>
        <end position="409"/>
    </location>
</feature>
<dbReference type="RefSeq" id="WP_003929247.1">
    <property type="nucleotide sequence ID" value="NZ_JH814686.1"/>
</dbReference>
<reference evidence="3 4" key="1">
    <citation type="journal article" date="2012" name="J. Bacteriol.">
        <title>Complete Genome Sequence of Mycobacterium vaccae Type Strain ATCC 25954.</title>
        <authorList>
            <person name="Ho Y.S."/>
            <person name="Adroub S.A."/>
            <person name="Abadi M."/>
            <person name="Al Alwan B."/>
            <person name="Alkhateeb R."/>
            <person name="Gao G."/>
            <person name="Ragab A."/>
            <person name="Ali S."/>
            <person name="van Soolingen D."/>
            <person name="Bitter W."/>
            <person name="Pain A."/>
            <person name="Abdallah A.M."/>
        </authorList>
    </citation>
    <scope>NUCLEOTIDE SEQUENCE [LARGE SCALE GENOMIC DNA]</scope>
    <source>
        <strain evidence="3 4">ATCC 25954</strain>
    </source>
</reference>
<feature type="compositionally biased region" description="Acidic residues" evidence="1">
    <location>
        <begin position="285"/>
        <end position="297"/>
    </location>
</feature>
<feature type="region of interest" description="Disordered" evidence="1">
    <location>
        <begin position="461"/>
        <end position="533"/>
    </location>
</feature>
<dbReference type="InterPro" id="IPR003615">
    <property type="entry name" value="HNH_nuc"/>
</dbReference>
<organism evidence="3 4">
    <name type="scientific">Mycolicibacterium vaccae ATCC 25954</name>
    <dbReference type="NCBI Taxonomy" id="1194972"/>
    <lineage>
        <taxon>Bacteria</taxon>
        <taxon>Bacillati</taxon>
        <taxon>Actinomycetota</taxon>
        <taxon>Actinomycetes</taxon>
        <taxon>Mycobacteriales</taxon>
        <taxon>Mycobacteriaceae</taxon>
        <taxon>Mycolicibacterium</taxon>
    </lineage>
</organism>
<evidence type="ECO:0000313" key="4">
    <source>
        <dbReference type="Proteomes" id="UP000006072"/>
    </source>
</evidence>
<dbReference type="HOGENOM" id="CLU_021786_3_2_11"/>
<dbReference type="PATRIC" id="fig|1194972.3.peg.877"/>
<keyword evidence="4" id="KW-1185">Reference proteome</keyword>
<evidence type="ECO:0000313" key="3">
    <source>
        <dbReference type="EMBL" id="EJZ11774.1"/>
    </source>
</evidence>
<dbReference type="eggNOG" id="COG1403">
    <property type="taxonomic scope" value="Bacteria"/>
</dbReference>
<dbReference type="EMBL" id="ALQA01000006">
    <property type="protein sequence ID" value="EJZ11774.1"/>
    <property type="molecule type" value="Genomic_DNA"/>
</dbReference>
<feature type="compositionally biased region" description="Basic and acidic residues" evidence="1">
    <location>
        <begin position="512"/>
        <end position="525"/>
    </location>
</feature>
<dbReference type="AlphaFoldDB" id="K0VKY5"/>